<protein>
    <submittedName>
        <fullName evidence="2">Type IV secretory pathway, VirD2 components (Relaxase)</fullName>
    </submittedName>
</protein>
<dbReference type="PATRIC" id="fig|158500.4.peg.2003"/>
<feature type="compositionally biased region" description="Low complexity" evidence="1">
    <location>
        <begin position="83"/>
        <end position="93"/>
    </location>
</feature>
<feature type="compositionally biased region" description="Basic and acidic residues" evidence="1">
    <location>
        <begin position="43"/>
        <end position="59"/>
    </location>
</feature>
<dbReference type="eggNOG" id="COG3843">
    <property type="taxonomic scope" value="Bacteria"/>
</dbReference>
<dbReference type="Pfam" id="PF11843">
    <property type="entry name" value="DUF3363"/>
    <property type="match status" value="2"/>
</dbReference>
<proteinExistence type="predicted"/>
<dbReference type="InterPro" id="IPR021795">
    <property type="entry name" value="DUF3363"/>
</dbReference>
<comment type="caution">
    <text evidence="2">The sequence shown here is derived from an EMBL/GenBank/DDBJ whole genome shotgun (WGS) entry which is preliminary data.</text>
</comment>
<reference evidence="2 3" key="1">
    <citation type="submission" date="2014-03" db="EMBL/GenBank/DDBJ databases">
        <title>Whole genome sequence of Novosphingobium resinovorum KF1.</title>
        <authorList>
            <person name="Gan H.M."/>
            <person name="Gan H.Y."/>
            <person name="Chew T.H."/>
            <person name="Savka M.A."/>
        </authorList>
    </citation>
    <scope>NUCLEOTIDE SEQUENCE [LARGE SCALE GENOMIC DNA]</scope>
    <source>
        <strain evidence="2 3">KF1</strain>
    </source>
</reference>
<evidence type="ECO:0000256" key="1">
    <source>
        <dbReference type="SAM" id="MobiDB-lite"/>
    </source>
</evidence>
<gene>
    <name evidence="2" type="ORF">BV97_01966</name>
</gene>
<dbReference type="EMBL" id="JFYZ01000008">
    <property type="protein sequence ID" value="EZP82469.1"/>
    <property type="molecule type" value="Genomic_DNA"/>
</dbReference>
<sequence length="627" mass="69509">MWLCRQGFFVRPPRAPSDSMGSYSRLCAPRASDTIPIGLSMNRGDDNFRVRPGRGRDRGAGSGRKAKSLAAQVKRAAGRSGYTRSLARSSGRTSGRRGQGARGRGRNAMLRIHRPTNARRVVVMARVVRHQGARFRAAPLGQHLSYLKRDGVTKDGRDASLFDARSDRADGDAFAERCADDRHHFRFIVSPEDASQMDDLHAFTRELMQDMARDLGTELDWVAIDHWNTDNPHIHVLMRGRADDGSDLVIDRDYIREGVRSRAEARVTLELGRRSERDIRTALEREVEADRWTSLDRRLRDLADEVAGTIDLRPGGADDNDTRRLLCGRADKLERLGLAEEQAPGIWRIRAGAEQTLRDLAISTDIIKTMHRAMSDGGRAPDLDAFALHDAAPDGPIIGRLVDRGLHDELAGTAYAVIDGADGRTHHIRFDDLDMTGDARPGAIVEVRRWQDGKGKDRLSLATRSDLSLRDQVTAPGATWLDRQLVARDPVATGNGFGIEIRDAMEARSRELESTDLARRQGNGFRFERDLIETLRAREMAHETDALAARTGLAHRPSAEGDYVSGVYRERVTLASGRFAMIEDGLGFQLVPWRPALDQHLGQHVSGTMGRGGSVDWTLGRGRGLGL</sequence>
<dbReference type="AlphaFoldDB" id="A0A031JZU9"/>
<dbReference type="Proteomes" id="UP000024329">
    <property type="component" value="Unassembled WGS sequence"/>
</dbReference>
<organism evidence="2 3">
    <name type="scientific">Novosphingobium resinovorum</name>
    <dbReference type="NCBI Taxonomy" id="158500"/>
    <lineage>
        <taxon>Bacteria</taxon>
        <taxon>Pseudomonadati</taxon>
        <taxon>Pseudomonadota</taxon>
        <taxon>Alphaproteobacteria</taxon>
        <taxon>Sphingomonadales</taxon>
        <taxon>Sphingomonadaceae</taxon>
        <taxon>Novosphingobium</taxon>
    </lineage>
</organism>
<accession>A0A031JZU9</accession>
<evidence type="ECO:0000313" key="3">
    <source>
        <dbReference type="Proteomes" id="UP000024329"/>
    </source>
</evidence>
<name>A0A031JZU9_9SPHN</name>
<evidence type="ECO:0000313" key="2">
    <source>
        <dbReference type="EMBL" id="EZP82469.1"/>
    </source>
</evidence>
<feature type="region of interest" description="Disordered" evidence="1">
    <location>
        <begin position="39"/>
        <end position="108"/>
    </location>
</feature>